<proteinExistence type="predicted"/>
<feature type="region of interest" description="Disordered" evidence="2">
    <location>
        <begin position="73"/>
        <end position="93"/>
    </location>
</feature>
<feature type="compositionally biased region" description="Low complexity" evidence="2">
    <location>
        <begin position="14"/>
        <end position="25"/>
    </location>
</feature>
<sequence length="290" mass="31714">MGLIGDLVSEFTHSGQQQQPQESYGGSSGGYGQQPPYVQPPWVARWDGEAGRWIFINEQTGARTFEHPGSSYQGSGYYQGGPPPSQGYGGGYGNGGYGGNERVEYVEEKSSGGNGLMYGAIGAAAGLAGGALLMHEGEKVAEDWDEDKARLEQKVDHAEQNVEDFPEDAARWTGEAVGHVENIPDDVEQGWDRAENRVEQGWDNAENNVEQGWDNAENNIEQGWDRAENNVEQGWDNTVEAVEDAPENAAEWVGEGVGKVERFGDDVENYGDSLEASYDEGRDEARYDDY</sequence>
<keyword evidence="1" id="KW-0175">Coiled coil</keyword>
<dbReference type="EMBL" id="VCHE01000005">
    <property type="protein sequence ID" value="KAB2580057.1"/>
    <property type="molecule type" value="Genomic_DNA"/>
</dbReference>
<comment type="caution">
    <text evidence="4">The sequence shown here is derived from an EMBL/GenBank/DDBJ whole genome shotgun (WGS) entry which is preliminary data.</text>
</comment>
<feature type="region of interest" description="Disordered" evidence="2">
    <location>
        <begin position="12"/>
        <end position="42"/>
    </location>
</feature>
<dbReference type="AlphaFoldDB" id="A0A5N5DQN8"/>
<dbReference type="Proteomes" id="UP000325902">
    <property type="component" value="Unassembled WGS sequence"/>
</dbReference>
<feature type="domain" description="WW" evidence="3">
    <location>
        <begin position="39"/>
        <end position="68"/>
    </location>
</feature>
<accession>A0A5N5DQN8</accession>
<name>A0A5N5DQN8_9PEZI</name>
<evidence type="ECO:0000259" key="3">
    <source>
        <dbReference type="Pfam" id="PF00397"/>
    </source>
</evidence>
<feature type="coiled-coil region" evidence="1">
    <location>
        <begin position="134"/>
        <end position="168"/>
    </location>
</feature>
<evidence type="ECO:0000256" key="2">
    <source>
        <dbReference type="SAM" id="MobiDB-lite"/>
    </source>
</evidence>
<dbReference type="InterPro" id="IPR001202">
    <property type="entry name" value="WW_dom"/>
</dbReference>
<keyword evidence="5" id="KW-1185">Reference proteome</keyword>
<reference evidence="4 5" key="1">
    <citation type="journal article" date="2019" name="Sci. Rep.">
        <title>A multi-omics analysis of the grapevine pathogen Lasiodiplodia theobromae reveals that temperature affects the expression of virulence- and pathogenicity-related genes.</title>
        <authorList>
            <person name="Felix C."/>
            <person name="Meneses R."/>
            <person name="Goncalves M.F.M."/>
            <person name="Tilleman L."/>
            <person name="Duarte A.S."/>
            <person name="Jorrin-Novo J.V."/>
            <person name="Van de Peer Y."/>
            <person name="Deforce D."/>
            <person name="Van Nieuwerburgh F."/>
            <person name="Esteves A.C."/>
            <person name="Alves A."/>
        </authorList>
    </citation>
    <scope>NUCLEOTIDE SEQUENCE [LARGE SCALE GENOMIC DNA]</scope>
    <source>
        <strain evidence="4 5">LA-SOL3</strain>
    </source>
</reference>
<dbReference type="Pfam" id="PF00397">
    <property type="entry name" value="WW"/>
    <property type="match status" value="1"/>
</dbReference>
<feature type="region of interest" description="Disordered" evidence="2">
    <location>
        <begin position="268"/>
        <end position="290"/>
    </location>
</feature>
<evidence type="ECO:0000313" key="5">
    <source>
        <dbReference type="Proteomes" id="UP000325902"/>
    </source>
</evidence>
<protein>
    <recommendedName>
        <fullName evidence="3">WW domain-containing protein</fullName>
    </recommendedName>
</protein>
<evidence type="ECO:0000256" key="1">
    <source>
        <dbReference type="SAM" id="Coils"/>
    </source>
</evidence>
<feature type="compositionally biased region" description="Basic and acidic residues" evidence="2">
    <location>
        <begin position="279"/>
        <end position="290"/>
    </location>
</feature>
<dbReference type="OrthoDB" id="2367685at2759"/>
<evidence type="ECO:0000313" key="4">
    <source>
        <dbReference type="EMBL" id="KAB2580057.1"/>
    </source>
</evidence>
<dbReference type="Gene3D" id="1.20.120.20">
    <property type="entry name" value="Apolipoprotein"/>
    <property type="match status" value="1"/>
</dbReference>
<organism evidence="4 5">
    <name type="scientific">Lasiodiplodia theobromae</name>
    <dbReference type="NCBI Taxonomy" id="45133"/>
    <lineage>
        <taxon>Eukaryota</taxon>
        <taxon>Fungi</taxon>
        <taxon>Dikarya</taxon>
        <taxon>Ascomycota</taxon>
        <taxon>Pezizomycotina</taxon>
        <taxon>Dothideomycetes</taxon>
        <taxon>Dothideomycetes incertae sedis</taxon>
        <taxon>Botryosphaeriales</taxon>
        <taxon>Botryosphaeriaceae</taxon>
        <taxon>Lasiodiplodia</taxon>
    </lineage>
</organism>
<gene>
    <name evidence="4" type="ORF">DBV05_g1494</name>
</gene>